<comment type="caution">
    <text evidence="3">The sequence shown here is derived from an EMBL/GenBank/DDBJ whole genome shotgun (WGS) entry which is preliminary data.</text>
</comment>
<feature type="compositionally biased region" description="Low complexity" evidence="1">
    <location>
        <begin position="482"/>
        <end position="506"/>
    </location>
</feature>
<proteinExistence type="predicted"/>
<feature type="compositionally biased region" description="Pro residues" evidence="1">
    <location>
        <begin position="131"/>
        <end position="140"/>
    </location>
</feature>
<dbReference type="RefSeq" id="WP_247030303.1">
    <property type="nucleotide sequence ID" value="NZ_JALKCH010000011.1"/>
</dbReference>
<organism evidence="3 4">
    <name type="scientific">Ancylobacter crimeensis</name>
    <dbReference type="NCBI Taxonomy" id="2579147"/>
    <lineage>
        <taxon>Bacteria</taxon>
        <taxon>Pseudomonadati</taxon>
        <taxon>Pseudomonadota</taxon>
        <taxon>Alphaproteobacteria</taxon>
        <taxon>Hyphomicrobiales</taxon>
        <taxon>Xanthobacteraceae</taxon>
        <taxon>Ancylobacter</taxon>
    </lineage>
</organism>
<feature type="region of interest" description="Disordered" evidence="1">
    <location>
        <begin position="64"/>
        <end position="100"/>
    </location>
</feature>
<evidence type="ECO:0000256" key="2">
    <source>
        <dbReference type="SAM" id="Phobius"/>
    </source>
</evidence>
<keyword evidence="2" id="KW-0472">Membrane</keyword>
<reference evidence="3 4" key="1">
    <citation type="submission" date="2022-04" db="EMBL/GenBank/DDBJ databases">
        <authorList>
            <person name="Grouzdev D.S."/>
            <person name="Pantiukh K.S."/>
            <person name="Krutkina M.S."/>
        </authorList>
    </citation>
    <scope>NUCLEOTIDE SEQUENCE [LARGE SCALE GENOMIC DNA]</scope>
    <source>
        <strain evidence="3 4">6x-1</strain>
    </source>
</reference>
<keyword evidence="4" id="KW-1185">Reference proteome</keyword>
<evidence type="ECO:0000313" key="3">
    <source>
        <dbReference type="EMBL" id="MCK0198403.1"/>
    </source>
</evidence>
<evidence type="ECO:0000313" key="4">
    <source>
        <dbReference type="Proteomes" id="UP001203284"/>
    </source>
</evidence>
<evidence type="ECO:0000256" key="1">
    <source>
        <dbReference type="SAM" id="MobiDB-lite"/>
    </source>
</evidence>
<dbReference type="InterPro" id="IPR036514">
    <property type="entry name" value="SGNH_hydro_sf"/>
</dbReference>
<feature type="region of interest" description="Disordered" evidence="1">
    <location>
        <begin position="115"/>
        <end position="143"/>
    </location>
</feature>
<dbReference type="Proteomes" id="UP001203284">
    <property type="component" value="Unassembled WGS sequence"/>
</dbReference>
<keyword evidence="2" id="KW-0812">Transmembrane</keyword>
<dbReference type="SUPFAM" id="SSF52266">
    <property type="entry name" value="SGNH hydrolase"/>
    <property type="match status" value="1"/>
</dbReference>
<protein>
    <submittedName>
        <fullName evidence="3">DUF459 domain-containing protein</fullName>
    </submittedName>
</protein>
<dbReference type="Pfam" id="PF04311">
    <property type="entry name" value="DUF459"/>
    <property type="match status" value="1"/>
</dbReference>
<gene>
    <name evidence="3" type="ORF">MWN34_15935</name>
</gene>
<feature type="transmembrane region" description="Helical" evidence="2">
    <location>
        <begin position="38"/>
        <end position="57"/>
    </location>
</feature>
<dbReference type="EMBL" id="JALKCH010000011">
    <property type="protein sequence ID" value="MCK0198403.1"/>
    <property type="molecule type" value="Genomic_DNA"/>
</dbReference>
<dbReference type="InterPro" id="IPR007407">
    <property type="entry name" value="DUF459"/>
</dbReference>
<sequence>MKRTAWRRRRPAGGEPGAERAPVLGARILGLRGLGPRVFGAAVLVVLAVPFLAVPAAQAQQDWFRPPANVGGDSAPSRQARPQRQIQRQAPPPPPQQEQRWRPLFPFFGLFDSPAPQRSRPLGPPQNLMPDGPPPQPKAPRQPEIAAEPRGTIYGSLEAARKASEKQLTASVMVVGDDYAGTLAQGLADLFAPDRTTIAVVMKTQAGSGLLPGGYDWPGSVGDLARQEQPTVIVAMIGNNDLKPLPDATGEAEPLDERWRELYGRRLDEFLLRLKATGRPVAVVGLAPLRDARASESNAELNRLIEERVSRAGLIYVDVWDGFVDENGKYVVSGPGVDGQKRRLRGADGVGFTRSGARKLGFFVDKAIGKLLTGEGAPVAGLPPGASPSGPPSLIHLTGATQGARELAGGGPPRTDAVAVGVNGKEAADTPNPEQLAARALREGAPLPVVTGRIDDFRWPPVVPASEAASAMDDPKSTNGRAAQQGQSADAGAGQASASGAAAGAP</sequence>
<feature type="region of interest" description="Disordered" evidence="1">
    <location>
        <begin position="465"/>
        <end position="506"/>
    </location>
</feature>
<keyword evidence="2" id="KW-1133">Transmembrane helix</keyword>
<accession>A0ABT0DEK8</accession>
<dbReference type="Gene3D" id="3.40.50.1110">
    <property type="entry name" value="SGNH hydrolase"/>
    <property type="match status" value="1"/>
</dbReference>
<name>A0ABT0DEK8_9HYPH</name>
<feature type="compositionally biased region" description="Low complexity" evidence="1">
    <location>
        <begin position="75"/>
        <end position="89"/>
    </location>
</feature>